<dbReference type="EMBL" id="CP029480">
    <property type="protein sequence ID" value="AWV97527.1"/>
    <property type="molecule type" value="Genomic_DNA"/>
</dbReference>
<name>A0A2Z4G8K4_9BACT</name>
<accession>A0A2Z4G8K4</accession>
<dbReference type="AlphaFoldDB" id="A0A2Z4G8K4"/>
<sequence>MRNTILYGLILVSFASCNGFGLREKKPNRDGSVSCFYLREAQENYHLFSKLSTRHSEFFNDSDTVTIDGVLYDELFFAKIIKEDLHKNFNDYNLNPTFPNLLYYKGSFERKKIPGEDRAFLVLEEIVGVE</sequence>
<gene>
    <name evidence="1" type="ORF">DJ013_04845</name>
</gene>
<evidence type="ECO:0000313" key="2">
    <source>
        <dbReference type="Proteomes" id="UP000249873"/>
    </source>
</evidence>
<keyword evidence="2" id="KW-1185">Reference proteome</keyword>
<proteinExistence type="predicted"/>
<dbReference type="PROSITE" id="PS51257">
    <property type="entry name" value="PROKAR_LIPOPROTEIN"/>
    <property type="match status" value="1"/>
</dbReference>
<protein>
    <recommendedName>
        <fullName evidence="3">Lipoprotein</fullName>
    </recommendedName>
</protein>
<dbReference type="RefSeq" id="WP_111370629.1">
    <property type="nucleotide sequence ID" value="NZ_CP029480.1"/>
</dbReference>
<dbReference type="Proteomes" id="UP000249873">
    <property type="component" value="Chromosome"/>
</dbReference>
<organism evidence="1 2">
    <name type="scientific">Arcticibacterium luteifluviistationis</name>
    <dbReference type="NCBI Taxonomy" id="1784714"/>
    <lineage>
        <taxon>Bacteria</taxon>
        <taxon>Pseudomonadati</taxon>
        <taxon>Bacteroidota</taxon>
        <taxon>Cytophagia</taxon>
        <taxon>Cytophagales</taxon>
        <taxon>Leadbetterellaceae</taxon>
        <taxon>Arcticibacterium</taxon>
    </lineage>
</organism>
<evidence type="ECO:0000313" key="1">
    <source>
        <dbReference type="EMBL" id="AWV97527.1"/>
    </source>
</evidence>
<dbReference type="KEGG" id="als:DJ013_04845"/>
<evidence type="ECO:0008006" key="3">
    <source>
        <dbReference type="Google" id="ProtNLM"/>
    </source>
</evidence>
<reference evidence="1 2" key="1">
    <citation type="submission" date="2018-05" db="EMBL/GenBank/DDBJ databases">
        <title>Complete genome sequence of Arcticibacterium luteifluviistationis SM1504T, a cytophagaceae bacterium isolated from Arctic surface seawater.</title>
        <authorList>
            <person name="Li Y."/>
            <person name="Qin Q.-L."/>
        </authorList>
    </citation>
    <scope>NUCLEOTIDE SEQUENCE [LARGE SCALE GENOMIC DNA]</scope>
    <source>
        <strain evidence="1 2">SM1504</strain>
    </source>
</reference>